<proteinExistence type="predicted"/>
<keyword evidence="2" id="KW-1185">Reference proteome</keyword>
<protein>
    <submittedName>
        <fullName evidence="1">Uncharacterized protein</fullName>
    </submittedName>
</protein>
<dbReference type="AlphaFoldDB" id="A0A372GKW8"/>
<comment type="caution">
    <text evidence="1">The sequence shown here is derived from an EMBL/GenBank/DDBJ whole genome shotgun (WGS) entry which is preliminary data.</text>
</comment>
<accession>A0A372GKW8</accession>
<name>A0A372GKW8_9ACTN</name>
<dbReference type="EMBL" id="QVNQ01000002">
    <property type="protein sequence ID" value="RFS86036.1"/>
    <property type="molecule type" value="Genomic_DNA"/>
</dbReference>
<evidence type="ECO:0000313" key="1">
    <source>
        <dbReference type="EMBL" id="RFS86036.1"/>
    </source>
</evidence>
<organism evidence="1 2">
    <name type="scientific">Actinomadura spongiicola</name>
    <dbReference type="NCBI Taxonomy" id="2303421"/>
    <lineage>
        <taxon>Bacteria</taxon>
        <taxon>Bacillati</taxon>
        <taxon>Actinomycetota</taxon>
        <taxon>Actinomycetes</taxon>
        <taxon>Streptosporangiales</taxon>
        <taxon>Thermomonosporaceae</taxon>
        <taxon>Actinomadura</taxon>
    </lineage>
</organism>
<dbReference type="Proteomes" id="UP000262882">
    <property type="component" value="Unassembled WGS sequence"/>
</dbReference>
<sequence>MRAADHALRAAGLRLTDDETSRLAAGYGALRAKADALAALDLREAPPINPAAPPGEGGWP</sequence>
<reference evidence="1 2" key="1">
    <citation type="submission" date="2018-08" db="EMBL/GenBank/DDBJ databases">
        <title>Actinomadura spongicola sp. nov., isolated from marine sponge Leucetta chagosensis.</title>
        <authorList>
            <person name="Li L."/>
            <person name="Lin H.W."/>
        </authorList>
    </citation>
    <scope>NUCLEOTIDE SEQUENCE [LARGE SCALE GENOMIC DNA]</scope>
    <source>
        <strain evidence="1 2">LHW52907</strain>
    </source>
</reference>
<evidence type="ECO:0000313" key="2">
    <source>
        <dbReference type="Proteomes" id="UP000262882"/>
    </source>
</evidence>
<gene>
    <name evidence="1" type="ORF">D0T12_05225</name>
</gene>